<feature type="transmembrane region" description="Helical" evidence="23">
    <location>
        <begin position="86"/>
        <end position="106"/>
    </location>
</feature>
<evidence type="ECO:0000256" key="1">
    <source>
        <dbReference type="ARBA" id="ARBA00004651"/>
    </source>
</evidence>
<dbReference type="GO" id="GO:0015648">
    <property type="term" value="F:lipid-linked peptidoglycan transporter activity"/>
    <property type="evidence" value="ECO:0007669"/>
    <property type="project" value="TreeGrafter"/>
</dbReference>
<evidence type="ECO:0000256" key="9">
    <source>
        <dbReference type="ARBA" id="ARBA00022984"/>
    </source>
</evidence>
<evidence type="ECO:0000256" key="19">
    <source>
        <dbReference type="ARBA" id="ARBA00044770"/>
    </source>
</evidence>
<keyword evidence="9" id="KW-0573">Peptidoglycan synthesis</keyword>
<feature type="transmembrane region" description="Helical" evidence="23">
    <location>
        <begin position="353"/>
        <end position="375"/>
    </location>
</feature>
<gene>
    <name evidence="24" type="ORF">SCA03_48920</name>
</gene>
<evidence type="ECO:0000256" key="4">
    <source>
        <dbReference type="ARBA" id="ARBA00022618"/>
    </source>
</evidence>
<evidence type="ECO:0000256" key="3">
    <source>
        <dbReference type="ARBA" id="ARBA00022475"/>
    </source>
</evidence>
<evidence type="ECO:0000256" key="23">
    <source>
        <dbReference type="SAM" id="Phobius"/>
    </source>
</evidence>
<keyword evidence="10 23" id="KW-1133">Transmembrane helix</keyword>
<name>A0A4Y3R3V1_STRCI</name>
<dbReference type="PROSITE" id="PS51257">
    <property type="entry name" value="PROKAR_LIPOPROTEIN"/>
    <property type="match status" value="1"/>
</dbReference>
<evidence type="ECO:0000313" key="25">
    <source>
        <dbReference type="Proteomes" id="UP000319210"/>
    </source>
</evidence>
<accession>A0A4Y3R3V1</accession>
<dbReference type="GO" id="GO:0032153">
    <property type="term" value="C:cell division site"/>
    <property type="evidence" value="ECO:0007669"/>
    <property type="project" value="TreeGrafter"/>
</dbReference>
<comment type="function">
    <text evidence="21">Peptidoglycan polymerase that is essential for cell division.</text>
</comment>
<keyword evidence="5" id="KW-0328">Glycosyltransferase</keyword>
<comment type="subcellular location">
    <subcellularLocation>
        <location evidence="1">Cell membrane</location>
        <topology evidence="1">Multi-pass membrane protein</topology>
    </subcellularLocation>
</comment>
<comment type="pathway">
    <text evidence="2">Cell wall biogenesis; peptidoglycan biosynthesis.</text>
</comment>
<dbReference type="PROSITE" id="PS00428">
    <property type="entry name" value="FTSW_RODA_SPOVE"/>
    <property type="match status" value="1"/>
</dbReference>
<keyword evidence="11 23" id="KW-0472">Membrane</keyword>
<evidence type="ECO:0000256" key="7">
    <source>
        <dbReference type="ARBA" id="ARBA00022692"/>
    </source>
</evidence>
<evidence type="ECO:0000256" key="20">
    <source>
        <dbReference type="ARBA" id="ARBA00049902"/>
    </source>
</evidence>
<dbReference type="PANTHER" id="PTHR30474:SF2">
    <property type="entry name" value="PEPTIDOGLYCAN GLYCOSYLTRANSFERASE FTSW-RELATED"/>
    <property type="match status" value="1"/>
</dbReference>
<comment type="caution">
    <text evidence="24">The sequence shown here is derived from an EMBL/GenBank/DDBJ whole genome shotgun (WGS) entry which is preliminary data.</text>
</comment>
<keyword evidence="6" id="KW-0808">Transferase</keyword>
<evidence type="ECO:0000256" key="22">
    <source>
        <dbReference type="SAM" id="MobiDB-lite"/>
    </source>
</evidence>
<dbReference type="InterPro" id="IPR018365">
    <property type="entry name" value="Cell_cycle_FtsW-rel_CS"/>
</dbReference>
<dbReference type="EC" id="2.4.99.28" evidence="19"/>
<dbReference type="GO" id="GO:0005886">
    <property type="term" value="C:plasma membrane"/>
    <property type="evidence" value="ECO:0007669"/>
    <property type="project" value="UniProtKB-SubCell"/>
</dbReference>
<organism evidence="24 25">
    <name type="scientific">Streptomyces cacaoi</name>
    <dbReference type="NCBI Taxonomy" id="1898"/>
    <lineage>
        <taxon>Bacteria</taxon>
        <taxon>Bacillati</taxon>
        <taxon>Actinomycetota</taxon>
        <taxon>Actinomycetes</taxon>
        <taxon>Kitasatosporales</taxon>
        <taxon>Streptomycetaceae</taxon>
        <taxon>Streptomyces</taxon>
    </lineage>
</organism>
<comment type="catalytic activity">
    <reaction evidence="20">
        <text>[GlcNAc-(1-&gt;4)-Mur2Ac(oyl-L-Ala-gamma-D-Glu-L-Lys-D-Ala-D-Ala)](n)-di-trans,octa-cis-undecaprenyl diphosphate + beta-D-GlcNAc-(1-&gt;4)-Mur2Ac(oyl-L-Ala-gamma-D-Glu-L-Lys-D-Ala-D-Ala)-di-trans,octa-cis-undecaprenyl diphosphate = [GlcNAc-(1-&gt;4)-Mur2Ac(oyl-L-Ala-gamma-D-Glu-L-Lys-D-Ala-D-Ala)](n+1)-di-trans,octa-cis-undecaprenyl diphosphate + di-trans,octa-cis-undecaprenyl diphosphate + H(+)</text>
        <dbReference type="Rhea" id="RHEA:23708"/>
        <dbReference type="Rhea" id="RHEA-COMP:9602"/>
        <dbReference type="Rhea" id="RHEA-COMP:9603"/>
        <dbReference type="ChEBI" id="CHEBI:15378"/>
        <dbReference type="ChEBI" id="CHEBI:58405"/>
        <dbReference type="ChEBI" id="CHEBI:60033"/>
        <dbReference type="ChEBI" id="CHEBI:78435"/>
        <dbReference type="EC" id="2.4.99.28"/>
    </reaction>
</comment>
<evidence type="ECO:0000256" key="5">
    <source>
        <dbReference type="ARBA" id="ARBA00022676"/>
    </source>
</evidence>
<evidence type="ECO:0000256" key="17">
    <source>
        <dbReference type="ARBA" id="ARBA00041185"/>
    </source>
</evidence>
<sequence length="412" mass="42687">MRRAGRPGVRELWRRPGTPYLVLVGSCTLLTVFGLMMVFSASQVQALSHGHGSAFYFRKQLLAAAAGAVLLVAAMRAPVRLHRKAVYPVLGTAVVLLCLVQVPGLGQTVNGSTNWLSLGGSFQLQPSEFAKVALVLWGADLIARKESHRLLTSVRHLLLPLVPGALLLLGLVLIGGDMGTALILCCVLFSLLWTAGTPARVFGWALAAAALACVALVATTAYRAARLSCVGAVDPGPDDQCWQAVHGLYAFADGGLFGRGLGASMEKWGQLPEPHTDFVLAITGEETGLVGTLTVLALYALLLAAGLAVAARTGDTFVRLTAVGVTTWIAAQSTINIGGALGLLPISGVPLPLFSYGGSALIAALFGAGLLLSLARSQGTTVTAPRRGKRTGRGGKSPGDGGRRTGGKRTAR</sequence>
<proteinExistence type="inferred from homology"/>
<evidence type="ECO:0000256" key="21">
    <source>
        <dbReference type="ARBA" id="ARBA00049966"/>
    </source>
</evidence>
<dbReference type="EMBL" id="BJMM01000030">
    <property type="protein sequence ID" value="GEB52341.1"/>
    <property type="molecule type" value="Genomic_DNA"/>
</dbReference>
<evidence type="ECO:0000256" key="16">
    <source>
        <dbReference type="ARBA" id="ARBA00038053"/>
    </source>
</evidence>
<dbReference type="NCBIfam" id="TIGR02614">
    <property type="entry name" value="ftsW"/>
    <property type="match status" value="1"/>
</dbReference>
<dbReference type="GO" id="GO:0071555">
    <property type="term" value="P:cell wall organization"/>
    <property type="evidence" value="ECO:0007669"/>
    <property type="project" value="UniProtKB-KW"/>
</dbReference>
<evidence type="ECO:0000313" key="24">
    <source>
        <dbReference type="EMBL" id="GEB52341.1"/>
    </source>
</evidence>
<keyword evidence="3" id="KW-1003">Cell membrane</keyword>
<reference evidence="24 25" key="1">
    <citation type="submission" date="2019-06" db="EMBL/GenBank/DDBJ databases">
        <title>Whole genome shotgun sequence of Streptomyces cacaoi subsp. cacaoi NBRC 12748.</title>
        <authorList>
            <person name="Hosoyama A."/>
            <person name="Uohara A."/>
            <person name="Ohji S."/>
            <person name="Ichikawa N."/>
        </authorList>
    </citation>
    <scope>NUCLEOTIDE SEQUENCE [LARGE SCALE GENOMIC DNA]</scope>
    <source>
        <strain evidence="24 25">NBRC 12748</strain>
    </source>
</reference>
<evidence type="ECO:0000256" key="11">
    <source>
        <dbReference type="ARBA" id="ARBA00023136"/>
    </source>
</evidence>
<keyword evidence="13" id="KW-0961">Cell wall biogenesis/degradation</keyword>
<feature type="transmembrane region" description="Helical" evidence="23">
    <location>
        <begin position="289"/>
        <end position="310"/>
    </location>
</feature>
<dbReference type="Proteomes" id="UP000319210">
    <property type="component" value="Unassembled WGS sequence"/>
</dbReference>
<dbReference type="AlphaFoldDB" id="A0A4Y3R3V1"/>
<evidence type="ECO:0000256" key="14">
    <source>
        <dbReference type="ARBA" id="ARBA00032370"/>
    </source>
</evidence>
<keyword evidence="7 23" id="KW-0812">Transmembrane</keyword>
<feature type="region of interest" description="Disordered" evidence="22">
    <location>
        <begin position="381"/>
        <end position="412"/>
    </location>
</feature>
<dbReference type="GO" id="GO:0008360">
    <property type="term" value="P:regulation of cell shape"/>
    <property type="evidence" value="ECO:0007669"/>
    <property type="project" value="UniProtKB-KW"/>
</dbReference>
<evidence type="ECO:0000256" key="15">
    <source>
        <dbReference type="ARBA" id="ARBA00033270"/>
    </source>
</evidence>
<protein>
    <recommendedName>
        <fullName evidence="17">Probable peptidoglycan glycosyltransferase FtsW</fullName>
        <ecNumber evidence="19">2.4.99.28</ecNumber>
    </recommendedName>
    <alternativeName>
        <fullName evidence="18">Cell division protein FtsW</fullName>
    </alternativeName>
    <alternativeName>
        <fullName evidence="15">Cell wall polymerase</fullName>
    </alternativeName>
    <alternativeName>
        <fullName evidence="14">Peptidoglycan polymerase</fullName>
    </alternativeName>
</protein>
<evidence type="ECO:0000256" key="6">
    <source>
        <dbReference type="ARBA" id="ARBA00022679"/>
    </source>
</evidence>
<dbReference type="GO" id="GO:0008955">
    <property type="term" value="F:peptidoglycan glycosyltransferase activity"/>
    <property type="evidence" value="ECO:0007669"/>
    <property type="project" value="UniProtKB-EC"/>
</dbReference>
<dbReference type="GO" id="GO:0009252">
    <property type="term" value="P:peptidoglycan biosynthetic process"/>
    <property type="evidence" value="ECO:0007669"/>
    <property type="project" value="UniProtKB-KW"/>
</dbReference>
<evidence type="ECO:0000256" key="2">
    <source>
        <dbReference type="ARBA" id="ARBA00004752"/>
    </source>
</evidence>
<dbReference type="PANTHER" id="PTHR30474">
    <property type="entry name" value="CELL CYCLE PROTEIN"/>
    <property type="match status" value="1"/>
</dbReference>
<feature type="transmembrane region" description="Helical" evidence="23">
    <location>
        <begin position="61"/>
        <end position="79"/>
    </location>
</feature>
<feature type="transmembrane region" description="Helical" evidence="23">
    <location>
        <begin position="201"/>
        <end position="222"/>
    </location>
</feature>
<comment type="similarity">
    <text evidence="16">Belongs to the SEDS family. FtsW subfamily.</text>
</comment>
<evidence type="ECO:0000256" key="8">
    <source>
        <dbReference type="ARBA" id="ARBA00022960"/>
    </source>
</evidence>
<keyword evidence="8" id="KW-0133">Cell shape</keyword>
<dbReference type="InterPro" id="IPR001182">
    <property type="entry name" value="FtsW/RodA"/>
</dbReference>
<dbReference type="GO" id="GO:0051301">
    <property type="term" value="P:cell division"/>
    <property type="evidence" value="ECO:0007669"/>
    <property type="project" value="UniProtKB-KW"/>
</dbReference>
<feature type="transmembrane region" description="Helical" evidence="23">
    <location>
        <begin position="322"/>
        <end position="347"/>
    </location>
</feature>
<feature type="transmembrane region" description="Helical" evidence="23">
    <location>
        <begin position="165"/>
        <end position="189"/>
    </location>
</feature>
<keyword evidence="25" id="KW-1185">Reference proteome</keyword>
<dbReference type="Pfam" id="PF01098">
    <property type="entry name" value="FTSW_RODA_SPOVE"/>
    <property type="match status" value="1"/>
</dbReference>
<evidence type="ECO:0000256" key="12">
    <source>
        <dbReference type="ARBA" id="ARBA00023306"/>
    </source>
</evidence>
<keyword evidence="12" id="KW-0131">Cell cycle</keyword>
<evidence type="ECO:0000256" key="10">
    <source>
        <dbReference type="ARBA" id="ARBA00022989"/>
    </source>
</evidence>
<feature type="transmembrane region" description="Helical" evidence="23">
    <location>
        <begin position="20"/>
        <end position="41"/>
    </location>
</feature>
<evidence type="ECO:0000256" key="18">
    <source>
        <dbReference type="ARBA" id="ARBA00041418"/>
    </source>
</evidence>
<evidence type="ECO:0000256" key="13">
    <source>
        <dbReference type="ARBA" id="ARBA00023316"/>
    </source>
</evidence>
<keyword evidence="4 24" id="KW-0132">Cell division</keyword>
<dbReference type="InterPro" id="IPR013437">
    <property type="entry name" value="FtsW"/>
</dbReference>